<keyword evidence="5" id="KW-0175">Coiled coil</keyword>
<dbReference type="RefSeq" id="WP_112139976.1">
    <property type="nucleotide sequence ID" value="NZ_CP016181.1"/>
</dbReference>
<evidence type="ECO:0000256" key="1">
    <source>
        <dbReference type="ARBA" id="ARBA00004370"/>
    </source>
</evidence>
<dbReference type="NCBIfam" id="TIGR00229">
    <property type="entry name" value="sensory_box"/>
    <property type="match status" value="2"/>
</dbReference>
<dbReference type="GO" id="GO:0006935">
    <property type="term" value="P:chemotaxis"/>
    <property type="evidence" value="ECO:0007669"/>
    <property type="project" value="UniProtKB-ARBA"/>
</dbReference>
<dbReference type="PANTHER" id="PTHR32089">
    <property type="entry name" value="METHYL-ACCEPTING CHEMOTAXIS PROTEIN MCPB"/>
    <property type="match status" value="1"/>
</dbReference>
<evidence type="ECO:0000259" key="6">
    <source>
        <dbReference type="PROSITE" id="PS50111"/>
    </source>
</evidence>
<dbReference type="AlphaFoldDB" id="A0A2Z4PVD5"/>
<dbReference type="GO" id="GO:0016020">
    <property type="term" value="C:membrane"/>
    <property type="evidence" value="ECO:0007669"/>
    <property type="project" value="UniProtKB-SubCell"/>
</dbReference>
<name>A0A2Z4PVD5_9GAMM</name>
<dbReference type="SMART" id="SM00283">
    <property type="entry name" value="MA"/>
    <property type="match status" value="1"/>
</dbReference>
<dbReference type="InterPro" id="IPR013655">
    <property type="entry name" value="PAS_fold_3"/>
</dbReference>
<sequence length="439" mass="48387">MFNKSLKNEFKALKEELYSLNQVKESLDQEMLVIILSPEGVITSVNKKFTDELAFSKEAIIGRKISELVPVISRETTHYKGLLNSIKNASHWVGALEIEKENTEEAWLRVILQPVLDGENGKLKQFSLHCNDLTRTITSSREDQNIISALQRSTAVIEFDMSGHILKANDLFLGGMGYKLEQIKGKHHRIFCTEKESSSADYAAFWKRLSEGQFVAERFKRVDSRGDIVWLEASYNPISDVHGRLYKVVKFATIITDQINRELAVSEAADIAFSTSQQTDNSAKKGSQVVSDTVTVMRQLSDQMAEAAEGIAELDKQSQLVGSIIQSIRGIADQTNLLALNAAIEAARAGEQGRGFAVVADEVRQLASRTSAATEEIVGVVEKNQILAEKAVALINKGKEQAEQGLALSNEAGNVIIEIQDGAQRVVDAVGQFANKFTN</sequence>
<feature type="coiled-coil region" evidence="5">
    <location>
        <begin position="3"/>
        <end position="30"/>
    </location>
</feature>
<dbReference type="Gene3D" id="1.10.287.950">
    <property type="entry name" value="Methyl-accepting chemotaxis protein"/>
    <property type="match status" value="1"/>
</dbReference>
<dbReference type="Gene3D" id="3.30.450.20">
    <property type="entry name" value="PAS domain"/>
    <property type="match status" value="2"/>
</dbReference>
<keyword evidence="2 4" id="KW-0807">Transducer</keyword>
<organism evidence="7 8">
    <name type="scientific">Marinomonas primoryensis</name>
    <dbReference type="NCBI Taxonomy" id="178399"/>
    <lineage>
        <taxon>Bacteria</taxon>
        <taxon>Pseudomonadati</taxon>
        <taxon>Pseudomonadota</taxon>
        <taxon>Gammaproteobacteria</taxon>
        <taxon>Oceanospirillales</taxon>
        <taxon>Oceanospirillaceae</taxon>
        <taxon>Marinomonas</taxon>
    </lineage>
</organism>
<evidence type="ECO:0000256" key="5">
    <source>
        <dbReference type="SAM" id="Coils"/>
    </source>
</evidence>
<evidence type="ECO:0000256" key="4">
    <source>
        <dbReference type="PROSITE-ProRule" id="PRU00284"/>
    </source>
</evidence>
<comment type="subcellular location">
    <subcellularLocation>
        <location evidence="1">Membrane</location>
    </subcellularLocation>
</comment>
<dbReference type="PROSITE" id="PS50111">
    <property type="entry name" value="CHEMOTAXIS_TRANSDUC_2"/>
    <property type="match status" value="1"/>
</dbReference>
<proteinExistence type="inferred from homology"/>
<dbReference type="InterPro" id="IPR004089">
    <property type="entry name" value="MCPsignal_dom"/>
</dbReference>
<dbReference type="Pfam" id="PF13426">
    <property type="entry name" value="PAS_9"/>
    <property type="match status" value="1"/>
</dbReference>
<gene>
    <name evidence="7" type="ORF">A8139_16905</name>
</gene>
<dbReference type="Pfam" id="PF00015">
    <property type="entry name" value="MCPsignal"/>
    <property type="match status" value="1"/>
</dbReference>
<protein>
    <submittedName>
        <fullName evidence="7">Chemotaxis protein</fullName>
    </submittedName>
</protein>
<comment type="similarity">
    <text evidence="3">Belongs to the methyl-accepting chemotaxis (MCP) protein family.</text>
</comment>
<evidence type="ECO:0000313" key="7">
    <source>
        <dbReference type="EMBL" id="AWY01450.1"/>
    </source>
</evidence>
<dbReference type="OrthoDB" id="9765776at2"/>
<dbReference type="EMBL" id="CP016181">
    <property type="protein sequence ID" value="AWY01450.1"/>
    <property type="molecule type" value="Genomic_DNA"/>
</dbReference>
<dbReference type="CDD" id="cd11386">
    <property type="entry name" value="MCP_signal"/>
    <property type="match status" value="1"/>
</dbReference>
<dbReference type="CDD" id="cd00130">
    <property type="entry name" value="PAS"/>
    <property type="match status" value="2"/>
</dbReference>
<evidence type="ECO:0000256" key="3">
    <source>
        <dbReference type="ARBA" id="ARBA00029447"/>
    </source>
</evidence>
<evidence type="ECO:0000256" key="2">
    <source>
        <dbReference type="ARBA" id="ARBA00023224"/>
    </source>
</evidence>
<accession>A0A2Z4PVD5</accession>
<dbReference type="SUPFAM" id="SSF58104">
    <property type="entry name" value="Methyl-accepting chemotaxis protein (MCP) signaling domain"/>
    <property type="match status" value="1"/>
</dbReference>
<reference evidence="7 8" key="1">
    <citation type="submission" date="2016-06" db="EMBL/GenBank/DDBJ databases">
        <title>The sequenced genome of the ice-adhering bacterium Marinomonas primoryensis, from Antarctica.</title>
        <authorList>
            <person name="Graham L."/>
            <person name="Vance T.D.R."/>
            <person name="Davies P.L."/>
        </authorList>
    </citation>
    <scope>NUCLEOTIDE SEQUENCE [LARGE SCALE GENOMIC DNA]</scope>
    <source>
        <strain evidence="7 8">AceL</strain>
    </source>
</reference>
<evidence type="ECO:0000313" key="8">
    <source>
        <dbReference type="Proteomes" id="UP000249898"/>
    </source>
</evidence>
<dbReference type="SUPFAM" id="SSF55785">
    <property type="entry name" value="PYP-like sensor domain (PAS domain)"/>
    <property type="match status" value="2"/>
</dbReference>
<dbReference type="Pfam" id="PF08447">
    <property type="entry name" value="PAS_3"/>
    <property type="match status" value="1"/>
</dbReference>
<dbReference type="InterPro" id="IPR000014">
    <property type="entry name" value="PAS"/>
</dbReference>
<feature type="domain" description="Methyl-accepting transducer" evidence="6">
    <location>
        <begin position="265"/>
        <end position="439"/>
    </location>
</feature>
<dbReference type="GO" id="GO:0007165">
    <property type="term" value="P:signal transduction"/>
    <property type="evidence" value="ECO:0007669"/>
    <property type="project" value="UniProtKB-KW"/>
</dbReference>
<dbReference type="PANTHER" id="PTHR32089:SF120">
    <property type="entry name" value="METHYL-ACCEPTING CHEMOTAXIS PROTEIN TLPQ"/>
    <property type="match status" value="1"/>
</dbReference>
<dbReference type="InterPro" id="IPR035965">
    <property type="entry name" value="PAS-like_dom_sf"/>
</dbReference>
<dbReference type="Proteomes" id="UP000249898">
    <property type="component" value="Chromosome"/>
</dbReference>